<protein>
    <submittedName>
        <fullName evidence="1">Uncharacterized protein</fullName>
    </submittedName>
</protein>
<proteinExistence type="predicted"/>
<evidence type="ECO:0000313" key="1">
    <source>
        <dbReference type="EMBL" id="KAF8909377.1"/>
    </source>
</evidence>
<organism evidence="1 2">
    <name type="scientific">Gymnopilus junonius</name>
    <name type="common">Spectacular rustgill mushroom</name>
    <name type="synonym">Gymnopilus spectabilis subsp. junonius</name>
    <dbReference type="NCBI Taxonomy" id="109634"/>
    <lineage>
        <taxon>Eukaryota</taxon>
        <taxon>Fungi</taxon>
        <taxon>Dikarya</taxon>
        <taxon>Basidiomycota</taxon>
        <taxon>Agaricomycotina</taxon>
        <taxon>Agaricomycetes</taxon>
        <taxon>Agaricomycetidae</taxon>
        <taxon>Agaricales</taxon>
        <taxon>Agaricineae</taxon>
        <taxon>Hymenogastraceae</taxon>
        <taxon>Gymnopilus</taxon>
    </lineage>
</organism>
<keyword evidence="2" id="KW-1185">Reference proteome</keyword>
<comment type="caution">
    <text evidence="1">The sequence shown here is derived from an EMBL/GenBank/DDBJ whole genome shotgun (WGS) entry which is preliminary data.</text>
</comment>
<sequence>MTLLPFSISYLVLTPKRVRLPGELTPSSSPNPPTFSSFMIASDGLQICRPKQTICALSLEANHPILPRNPQVRVSDNTVIDAKEPTSQPLFLSKCLGVRGNLYMLLKECRL</sequence>
<reference evidence="1" key="1">
    <citation type="submission" date="2020-11" db="EMBL/GenBank/DDBJ databases">
        <authorList>
            <consortium name="DOE Joint Genome Institute"/>
            <person name="Ahrendt S."/>
            <person name="Riley R."/>
            <person name="Andreopoulos W."/>
            <person name="LaButti K."/>
            <person name="Pangilinan J."/>
            <person name="Ruiz-duenas F.J."/>
            <person name="Barrasa J.M."/>
            <person name="Sanchez-Garcia M."/>
            <person name="Camarero S."/>
            <person name="Miyauchi S."/>
            <person name="Serrano A."/>
            <person name="Linde D."/>
            <person name="Babiker R."/>
            <person name="Drula E."/>
            <person name="Ayuso-Fernandez I."/>
            <person name="Pacheco R."/>
            <person name="Padilla G."/>
            <person name="Ferreira P."/>
            <person name="Barriuso J."/>
            <person name="Kellner H."/>
            <person name="Castanera R."/>
            <person name="Alfaro M."/>
            <person name="Ramirez L."/>
            <person name="Pisabarro A.G."/>
            <person name="Kuo A."/>
            <person name="Tritt A."/>
            <person name="Lipzen A."/>
            <person name="He G."/>
            <person name="Yan M."/>
            <person name="Ng V."/>
            <person name="Cullen D."/>
            <person name="Martin F."/>
            <person name="Rosso M.-N."/>
            <person name="Henrissat B."/>
            <person name="Hibbett D."/>
            <person name="Martinez A.T."/>
            <person name="Grigoriev I.V."/>
        </authorList>
    </citation>
    <scope>NUCLEOTIDE SEQUENCE</scope>
    <source>
        <strain evidence="1">AH 44721</strain>
    </source>
</reference>
<accession>A0A9P5NX42</accession>
<dbReference type="EMBL" id="JADNYJ010000009">
    <property type="protein sequence ID" value="KAF8909377.1"/>
    <property type="molecule type" value="Genomic_DNA"/>
</dbReference>
<dbReference type="OrthoDB" id="2935627at2759"/>
<name>A0A9P5NX42_GYMJU</name>
<dbReference type="AlphaFoldDB" id="A0A9P5NX42"/>
<evidence type="ECO:0000313" key="2">
    <source>
        <dbReference type="Proteomes" id="UP000724874"/>
    </source>
</evidence>
<gene>
    <name evidence="1" type="ORF">CPB84DRAFT_1765984</name>
</gene>
<dbReference type="Proteomes" id="UP000724874">
    <property type="component" value="Unassembled WGS sequence"/>
</dbReference>